<dbReference type="SUPFAM" id="SSF53335">
    <property type="entry name" value="S-adenosyl-L-methionine-dependent methyltransferases"/>
    <property type="match status" value="1"/>
</dbReference>
<proteinExistence type="predicted"/>
<name>A0A382EL72_9ZZZZ</name>
<dbReference type="NCBIfam" id="TIGR00675">
    <property type="entry name" value="dcm"/>
    <property type="match status" value="1"/>
</dbReference>
<protein>
    <recommendedName>
        <fullName evidence="6">DNA (cytosine-5-)-methyltransferase</fullName>
    </recommendedName>
</protein>
<dbReference type="PRINTS" id="PR00105">
    <property type="entry name" value="C5METTRFRASE"/>
</dbReference>
<dbReference type="AlphaFoldDB" id="A0A382EL72"/>
<sequence>MFTDGISLFSGAGGDTIGLTNSGVNVIGYSEYIDTFIETHKANHPKCKLIGKDIRQIKNETFEEYKNKIGILFAGFACQPFSHGGKKAALSDPRGNLFYEFVRAADVMKPRWVIGENVKGILSRKNEDKSKFVKDIICEEFEKIGYHMYEPFVLKASDFGVPQKRERCFFVGSLKKHDFTSSWFEQHKAKEVGLKDIVRFSLERALLIQKHDELDDTYENLRDQRLAANKELKKKLPKHRKIIKIILNYTYPLCAEIESLIKDMNDTSEPTESPPTMLKKCFEKKDKHGLSFRTRSSGTFSEIVDIELPTKTILCTYGRMARLYVPICNKIGIYLRPFTIPELLQIQDFPSDYDLKGGYLQQVTQIGNAVPPKLVEIVMKQIKELDNFESIKTIKPIITNEKETYTNDDLQKLIIAQLKDICRKHKEWKRWSKLKKQELIEFIIKNNKN</sequence>
<dbReference type="InterPro" id="IPR029063">
    <property type="entry name" value="SAM-dependent_MTases_sf"/>
</dbReference>
<feature type="coiled-coil region" evidence="4">
    <location>
        <begin position="204"/>
        <end position="231"/>
    </location>
</feature>
<dbReference type="InterPro" id="IPR001525">
    <property type="entry name" value="C5_MeTfrase"/>
</dbReference>
<dbReference type="Pfam" id="PF00145">
    <property type="entry name" value="DNA_methylase"/>
    <property type="match status" value="1"/>
</dbReference>
<keyword evidence="2" id="KW-0808">Transferase</keyword>
<dbReference type="Gene3D" id="3.40.50.150">
    <property type="entry name" value="Vaccinia Virus protein VP39"/>
    <property type="match status" value="1"/>
</dbReference>
<evidence type="ECO:0008006" key="6">
    <source>
        <dbReference type="Google" id="ProtNLM"/>
    </source>
</evidence>
<dbReference type="Gene3D" id="3.90.120.10">
    <property type="entry name" value="DNA Methylase, subunit A, domain 2"/>
    <property type="match status" value="1"/>
</dbReference>
<keyword evidence="3" id="KW-0949">S-adenosyl-L-methionine</keyword>
<reference evidence="5" key="1">
    <citation type="submission" date="2018-05" db="EMBL/GenBank/DDBJ databases">
        <authorList>
            <person name="Lanie J.A."/>
            <person name="Ng W.-L."/>
            <person name="Kazmierczak K.M."/>
            <person name="Andrzejewski T.M."/>
            <person name="Davidsen T.M."/>
            <person name="Wayne K.J."/>
            <person name="Tettelin H."/>
            <person name="Glass J.I."/>
            <person name="Rusch D."/>
            <person name="Podicherti R."/>
            <person name="Tsui H.-C.T."/>
            <person name="Winkler M.E."/>
        </authorList>
    </citation>
    <scope>NUCLEOTIDE SEQUENCE</scope>
</reference>
<evidence type="ECO:0000256" key="3">
    <source>
        <dbReference type="ARBA" id="ARBA00022691"/>
    </source>
</evidence>
<dbReference type="PANTHER" id="PTHR46098:SF1">
    <property type="entry name" value="TRNA (CYTOSINE(38)-C(5))-METHYLTRANSFERASE"/>
    <property type="match status" value="1"/>
</dbReference>
<dbReference type="PANTHER" id="PTHR46098">
    <property type="entry name" value="TRNA (CYTOSINE(38)-C(5))-METHYLTRANSFERASE"/>
    <property type="match status" value="1"/>
</dbReference>
<accession>A0A382EL72</accession>
<organism evidence="5">
    <name type="scientific">marine metagenome</name>
    <dbReference type="NCBI Taxonomy" id="408172"/>
    <lineage>
        <taxon>unclassified sequences</taxon>
        <taxon>metagenomes</taxon>
        <taxon>ecological metagenomes</taxon>
    </lineage>
</organism>
<dbReference type="InterPro" id="IPR036361">
    <property type="entry name" value="SAP_dom_sf"/>
</dbReference>
<dbReference type="Gene3D" id="1.10.720.30">
    <property type="entry name" value="SAP domain"/>
    <property type="match status" value="1"/>
</dbReference>
<dbReference type="EMBL" id="UINC01045003">
    <property type="protein sequence ID" value="SVB51215.1"/>
    <property type="molecule type" value="Genomic_DNA"/>
</dbReference>
<dbReference type="GO" id="GO:0032259">
    <property type="term" value="P:methylation"/>
    <property type="evidence" value="ECO:0007669"/>
    <property type="project" value="UniProtKB-KW"/>
</dbReference>
<keyword evidence="1" id="KW-0489">Methyltransferase</keyword>
<keyword evidence="4" id="KW-0175">Coiled coil</keyword>
<dbReference type="InterPro" id="IPR031303">
    <property type="entry name" value="C5_meth_CS"/>
</dbReference>
<evidence type="ECO:0000256" key="2">
    <source>
        <dbReference type="ARBA" id="ARBA00022679"/>
    </source>
</evidence>
<evidence type="ECO:0000256" key="1">
    <source>
        <dbReference type="ARBA" id="ARBA00022603"/>
    </source>
</evidence>
<dbReference type="GO" id="GO:0008168">
    <property type="term" value="F:methyltransferase activity"/>
    <property type="evidence" value="ECO:0007669"/>
    <property type="project" value="UniProtKB-KW"/>
</dbReference>
<evidence type="ECO:0000256" key="4">
    <source>
        <dbReference type="SAM" id="Coils"/>
    </source>
</evidence>
<dbReference type="PROSITE" id="PS00095">
    <property type="entry name" value="C5_MTASE_2"/>
    <property type="match status" value="1"/>
</dbReference>
<gene>
    <name evidence="5" type="ORF">METZ01_LOCUS204069</name>
</gene>
<evidence type="ECO:0000313" key="5">
    <source>
        <dbReference type="EMBL" id="SVB51215.1"/>
    </source>
</evidence>
<dbReference type="InterPro" id="IPR050750">
    <property type="entry name" value="C5-MTase"/>
</dbReference>
<dbReference type="PROSITE" id="PS51679">
    <property type="entry name" value="SAM_MT_C5"/>
    <property type="match status" value="1"/>
</dbReference>